<name>A0A158RB89_THECL</name>
<evidence type="ECO:0000313" key="3">
    <source>
        <dbReference type="WBParaSite" id="TCLT_0000385901-mRNA-1"/>
    </source>
</evidence>
<dbReference type="WBParaSite" id="TCLT_0000385901-mRNA-1">
    <property type="protein sequence ID" value="TCLT_0000385901-mRNA-1"/>
    <property type="gene ID" value="TCLT_0000385901"/>
</dbReference>
<evidence type="ECO:0000313" key="2">
    <source>
        <dbReference type="Proteomes" id="UP000276776"/>
    </source>
</evidence>
<dbReference type="Proteomes" id="UP000276776">
    <property type="component" value="Unassembled WGS sequence"/>
</dbReference>
<dbReference type="OrthoDB" id="2104337at2759"/>
<dbReference type="STRING" id="103827.A0A158RB89"/>
<proteinExistence type="predicted"/>
<protein>
    <submittedName>
        <fullName evidence="3">DUF1619 domain-containing protein</fullName>
    </submittedName>
</protein>
<reference evidence="1 2" key="2">
    <citation type="submission" date="2018-11" db="EMBL/GenBank/DDBJ databases">
        <authorList>
            <consortium name="Pathogen Informatics"/>
        </authorList>
    </citation>
    <scope>NUCLEOTIDE SEQUENCE [LARGE SCALE GENOMIC DNA]</scope>
</reference>
<organism evidence="3">
    <name type="scientific">Thelazia callipaeda</name>
    <name type="common">Oriental eyeworm</name>
    <name type="synonym">Parasitic nematode</name>
    <dbReference type="NCBI Taxonomy" id="103827"/>
    <lineage>
        <taxon>Eukaryota</taxon>
        <taxon>Metazoa</taxon>
        <taxon>Ecdysozoa</taxon>
        <taxon>Nematoda</taxon>
        <taxon>Chromadorea</taxon>
        <taxon>Rhabditida</taxon>
        <taxon>Spirurina</taxon>
        <taxon>Spiruromorpha</taxon>
        <taxon>Thelazioidea</taxon>
        <taxon>Thelaziidae</taxon>
        <taxon>Thelazia</taxon>
    </lineage>
</organism>
<accession>A0A158RB89</accession>
<dbReference type="AlphaFoldDB" id="A0A158RB89"/>
<sequence length="576" mass="65465">MVAIKDTCGVFFVLSRVEPSPLFAGLAANFLTNPLNDIFNLPTIFANYCIKSVFLHSLQSLNPSSELFCIVQQNDIKRTKVTPFETVSQFRKFLPSKEVVPFLQEETVEVWDDKVTSNFEYPTAVFSNDCSGSAPLPLLKNISIICSPIWHEFDEENCISLKYLNVSYYLHKYSSGKGQNRSVVALEGDPEGNDLIRWLYWNGTACINAISMVMIKFFVRDGLLEDITASVEYSNITDYNYLHQLYHFDAIFVDLSINSDFQDIQKPVGYDIGQNIRIYIENITNSLFLIPLGTSCEEKNSHGLSVKFGVHISSSCQIKISTCAQISRQIRSLLNHWKTLTIRSLPSGRTSLNLLLLIFFKLIPNLNTSDSQFEYFQRQVDDKSCELITAASIQLSYIRIGNVQAYSHQLISYKIELNKPNLVNLSQYPYNYSLKNYKQNFVLGFLTALSAAILIPSINAAGGIWGLKAITGNAPYLGFGNAWINTPSYSSGTGNLYNLYSPLEYGSNYDYPPLNHYRPYNHYYPYDRYQSYQPYFNRYGPVVQQSPSKTSTKLSISVDKTYYHGRGNPWINKQGE</sequence>
<reference evidence="3" key="1">
    <citation type="submission" date="2016-04" db="UniProtKB">
        <authorList>
            <consortium name="WormBaseParasite"/>
        </authorList>
    </citation>
    <scope>IDENTIFICATION</scope>
</reference>
<dbReference type="EMBL" id="UYYF01004268">
    <property type="protein sequence ID" value="VDN00870.1"/>
    <property type="molecule type" value="Genomic_DNA"/>
</dbReference>
<keyword evidence="2" id="KW-1185">Reference proteome</keyword>
<evidence type="ECO:0000313" key="1">
    <source>
        <dbReference type="EMBL" id="VDN00870.1"/>
    </source>
</evidence>
<gene>
    <name evidence="1" type="ORF">TCLT_LOCUS3848</name>
</gene>